<dbReference type="AlphaFoldDB" id="A0A9P8V0M5"/>
<evidence type="ECO:0000313" key="2">
    <source>
        <dbReference type="Proteomes" id="UP000770015"/>
    </source>
</evidence>
<evidence type="ECO:0000313" key="1">
    <source>
        <dbReference type="EMBL" id="KAH6662901.1"/>
    </source>
</evidence>
<proteinExistence type="predicted"/>
<name>A0A9P8V0M5_9PEZI</name>
<accession>A0A9P8V0M5</accession>
<gene>
    <name evidence="1" type="ORF">F5X68DRAFT_62525</name>
</gene>
<keyword evidence="2" id="KW-1185">Reference proteome</keyword>
<organism evidence="1 2">
    <name type="scientific">Plectosphaerella plurivora</name>
    <dbReference type="NCBI Taxonomy" id="936078"/>
    <lineage>
        <taxon>Eukaryota</taxon>
        <taxon>Fungi</taxon>
        <taxon>Dikarya</taxon>
        <taxon>Ascomycota</taxon>
        <taxon>Pezizomycotina</taxon>
        <taxon>Sordariomycetes</taxon>
        <taxon>Hypocreomycetidae</taxon>
        <taxon>Glomerellales</taxon>
        <taxon>Plectosphaerellaceae</taxon>
        <taxon>Plectosphaerella</taxon>
    </lineage>
</organism>
<protein>
    <submittedName>
        <fullName evidence="1">Uncharacterized protein</fullName>
    </submittedName>
</protein>
<comment type="caution">
    <text evidence="1">The sequence shown here is derived from an EMBL/GenBank/DDBJ whole genome shotgun (WGS) entry which is preliminary data.</text>
</comment>
<dbReference type="Proteomes" id="UP000770015">
    <property type="component" value="Unassembled WGS sequence"/>
</dbReference>
<sequence length="264" mass="29999">MRPCLAGLAMVRRARIKWSWWPRRAATPQRAGFQLLPRLSSYLLSIKHSLTTHQLIMSSSPPTAGLPEGSIPIPSLTLEVDLDDADHIASERTERLLGKLKNIKGIGNIDRVSQNTGKRIVIAYGTLDACPKFVRTRNYMGNGILKSIADDLGCTQPLRHFRQPYYLEVLDFPNPPPPGEHRKNFAKIIVQQIRNTNSNICIQAFEWRMGHLLLSVHFEHVAMLLRHRGFIDTEAGRMRIRYVSILLPCTTLHGTHHRARVQSH</sequence>
<dbReference type="EMBL" id="JAGSXJ010000044">
    <property type="protein sequence ID" value="KAH6662901.1"/>
    <property type="molecule type" value="Genomic_DNA"/>
</dbReference>
<reference evidence="1" key="1">
    <citation type="journal article" date="2021" name="Nat. Commun.">
        <title>Genetic determinants of endophytism in the Arabidopsis root mycobiome.</title>
        <authorList>
            <person name="Mesny F."/>
            <person name="Miyauchi S."/>
            <person name="Thiergart T."/>
            <person name="Pickel B."/>
            <person name="Atanasova L."/>
            <person name="Karlsson M."/>
            <person name="Huettel B."/>
            <person name="Barry K.W."/>
            <person name="Haridas S."/>
            <person name="Chen C."/>
            <person name="Bauer D."/>
            <person name="Andreopoulos W."/>
            <person name="Pangilinan J."/>
            <person name="LaButti K."/>
            <person name="Riley R."/>
            <person name="Lipzen A."/>
            <person name="Clum A."/>
            <person name="Drula E."/>
            <person name="Henrissat B."/>
            <person name="Kohler A."/>
            <person name="Grigoriev I.V."/>
            <person name="Martin F.M."/>
            <person name="Hacquard S."/>
        </authorList>
    </citation>
    <scope>NUCLEOTIDE SEQUENCE</scope>
    <source>
        <strain evidence="1">MPI-SDFR-AT-0117</strain>
    </source>
</reference>